<dbReference type="Proteomes" id="UP000318055">
    <property type="component" value="Chromosome"/>
</dbReference>
<dbReference type="RefSeq" id="WP_145847590.1">
    <property type="nucleotide sequence ID" value="NZ_CP042239.1"/>
</dbReference>
<name>A0A518RGX2_9SPHN</name>
<dbReference type="OrthoDB" id="9922966at2"/>
<organism evidence="2 3">
    <name type="scientific">Sphingomonas suaedae</name>
    <dbReference type="NCBI Taxonomy" id="2599297"/>
    <lineage>
        <taxon>Bacteria</taxon>
        <taxon>Pseudomonadati</taxon>
        <taxon>Pseudomonadota</taxon>
        <taxon>Alphaproteobacteria</taxon>
        <taxon>Sphingomonadales</taxon>
        <taxon>Sphingomonadaceae</taxon>
        <taxon>Sphingomonas</taxon>
    </lineage>
</organism>
<sequence>MSDTVFIQLAPVVLAAVGLFLIVTPRNPWLRPVQGSELSLRHLRLMGAFFMIVAAIFAILMLTGRIAAAS</sequence>
<evidence type="ECO:0000256" key="1">
    <source>
        <dbReference type="SAM" id="Phobius"/>
    </source>
</evidence>
<dbReference type="EMBL" id="CP042239">
    <property type="protein sequence ID" value="QDX26707.1"/>
    <property type="molecule type" value="Genomic_DNA"/>
</dbReference>
<protein>
    <submittedName>
        <fullName evidence="2">Uncharacterized protein</fullName>
    </submittedName>
</protein>
<gene>
    <name evidence="2" type="ORF">FPZ54_12260</name>
</gene>
<keyword evidence="1" id="KW-1133">Transmembrane helix</keyword>
<keyword evidence="1" id="KW-0472">Membrane</keyword>
<evidence type="ECO:0000313" key="3">
    <source>
        <dbReference type="Proteomes" id="UP000318055"/>
    </source>
</evidence>
<reference evidence="2 3" key="1">
    <citation type="submission" date="2019-07" db="EMBL/GenBank/DDBJ databases">
        <title>Sphingomonas alkalisoli sp. nov., isolated from rhizosphere soil of Suaedae salsa.</title>
        <authorList>
            <person name="Zhang H."/>
            <person name="Xu L."/>
            <person name="Zhang J.-X."/>
            <person name="Sun J.-Q."/>
        </authorList>
    </citation>
    <scope>NUCLEOTIDE SEQUENCE [LARGE SCALE GENOMIC DNA]</scope>
    <source>
        <strain evidence="2 3">XS-10</strain>
    </source>
</reference>
<accession>A0A518RGX2</accession>
<keyword evidence="1" id="KW-0812">Transmembrane</keyword>
<feature type="transmembrane region" description="Helical" evidence="1">
    <location>
        <begin position="45"/>
        <end position="68"/>
    </location>
</feature>
<feature type="transmembrane region" description="Helical" evidence="1">
    <location>
        <begin position="6"/>
        <end position="24"/>
    </location>
</feature>
<evidence type="ECO:0000313" key="2">
    <source>
        <dbReference type="EMBL" id="QDX26707.1"/>
    </source>
</evidence>
<dbReference type="AlphaFoldDB" id="A0A518RGX2"/>
<keyword evidence="3" id="KW-1185">Reference proteome</keyword>
<proteinExistence type="predicted"/>
<dbReference type="KEGG" id="ssua:FPZ54_12260"/>